<protein>
    <submittedName>
        <fullName evidence="2">TIM barrel protein</fullName>
    </submittedName>
</protein>
<dbReference type="GO" id="GO:0008081">
    <property type="term" value="F:phosphoric diester hydrolase activity"/>
    <property type="evidence" value="ECO:0007669"/>
    <property type="project" value="TreeGrafter"/>
</dbReference>
<feature type="domain" description="Xylose isomerase-like TIM barrel" evidence="1">
    <location>
        <begin position="24"/>
        <end position="260"/>
    </location>
</feature>
<reference evidence="4" key="1">
    <citation type="journal article" date="2020" name="bioRxiv">
        <title>A rank-normalized archaeal taxonomy based on genome phylogeny resolves widespread incomplete and uneven classifications.</title>
        <authorList>
            <person name="Rinke C."/>
            <person name="Chuvochina M."/>
            <person name="Mussig A.J."/>
            <person name="Chaumeil P.-A."/>
            <person name="Waite D.W."/>
            <person name="Whitman W.B."/>
            <person name="Parks D.H."/>
            <person name="Hugenholtz P."/>
        </authorList>
    </citation>
    <scope>NUCLEOTIDE SEQUENCE [LARGE SCALE GENOMIC DNA]</scope>
</reference>
<sequence length="276" mass="30874">MKKLLFGTAGIPSSTQGDTVEGVKQVRKLGLDAMELEFVRNVNLSEEKALEVKRAAEENRVVLTCHGQYFINLNAVDKKKLEASKKRVLAAARRSFQAGAWSVCFHPAYLLGMPEKKVYENVKSAVKELVGQLKDEGVTIWVRPETAGKLSQFGSVDELISMSEELEQVMPCIDFSHVCARSNGKENEFDAFALILSKVEKRLGKDALNNLHIHAQGIEFNEKGERRHMMLNESDFNYNDLLKALKEFNAKGVVICESPVLEEDALILAREYAKIG</sequence>
<dbReference type="SMART" id="SM00518">
    <property type="entry name" value="AP2Ec"/>
    <property type="match status" value="1"/>
</dbReference>
<dbReference type="PANTHER" id="PTHR21445">
    <property type="entry name" value="ENDONUCLEASE IV ENDODEOXYRIBONUCLEASE IV"/>
    <property type="match status" value="1"/>
</dbReference>
<proteinExistence type="predicted"/>
<dbReference type="Proteomes" id="UP000577419">
    <property type="component" value="Unassembled WGS sequence"/>
</dbReference>
<dbReference type="Pfam" id="PF01261">
    <property type="entry name" value="AP_endonuc_2"/>
    <property type="match status" value="1"/>
</dbReference>
<reference evidence="3" key="3">
    <citation type="submission" date="2021-05" db="EMBL/GenBank/DDBJ databases">
        <title>Protein family content uncovers lineage relationships and bacterial pathway maintenance mechanisms in DPANN archaea.</title>
        <authorList>
            <person name="Castelle C.J."/>
            <person name="Meheust R."/>
            <person name="Jaffe A.L."/>
            <person name="Seitz K."/>
            <person name="Gong X."/>
            <person name="Baker B.J."/>
            <person name="Banfield J.F."/>
        </authorList>
    </citation>
    <scope>NUCLEOTIDE SEQUENCE</scope>
    <source>
        <strain evidence="3">RIFCSPHIGHO2_01_FULL_GW2011_AR10_43_9</strain>
    </source>
</reference>
<dbReference type="PANTHER" id="PTHR21445:SF0">
    <property type="entry name" value="APURINIC-APYRIMIDINIC ENDONUCLEASE"/>
    <property type="match status" value="1"/>
</dbReference>
<gene>
    <name evidence="2" type="ORF">HA237_05500</name>
    <name evidence="3" type="ORF">J4224_02265</name>
</gene>
<evidence type="ECO:0000313" key="3">
    <source>
        <dbReference type="EMBL" id="MBS3059229.1"/>
    </source>
</evidence>
<dbReference type="Gene3D" id="3.20.20.150">
    <property type="entry name" value="Divalent-metal-dependent TIM barrel enzymes"/>
    <property type="match status" value="1"/>
</dbReference>
<dbReference type="Proteomes" id="UP000683213">
    <property type="component" value="Unassembled WGS sequence"/>
</dbReference>
<name>A0A7J4ITG2_9ARCH</name>
<dbReference type="InterPro" id="IPR001719">
    <property type="entry name" value="AP_endonuc_2"/>
</dbReference>
<dbReference type="EMBL" id="JAGVWF010000031">
    <property type="protein sequence ID" value="MBS3059229.1"/>
    <property type="molecule type" value="Genomic_DNA"/>
</dbReference>
<evidence type="ECO:0000313" key="4">
    <source>
        <dbReference type="Proteomes" id="UP000577419"/>
    </source>
</evidence>
<dbReference type="InterPro" id="IPR036237">
    <property type="entry name" value="Xyl_isomerase-like_sf"/>
</dbReference>
<dbReference type="GO" id="GO:0003906">
    <property type="term" value="F:DNA-(apurinic or apyrimidinic site) endonuclease activity"/>
    <property type="evidence" value="ECO:0007669"/>
    <property type="project" value="TreeGrafter"/>
</dbReference>
<organism evidence="2 4">
    <name type="scientific">Candidatus Iainarchaeum sp</name>
    <dbReference type="NCBI Taxonomy" id="3101447"/>
    <lineage>
        <taxon>Archaea</taxon>
        <taxon>Candidatus Iainarchaeota</taxon>
        <taxon>Candidatus Iainarchaeia</taxon>
        <taxon>Candidatus Iainarchaeales</taxon>
        <taxon>Candidatus Iainarchaeaceae</taxon>
        <taxon>Candidatus Iainarchaeum</taxon>
    </lineage>
</organism>
<dbReference type="AlphaFoldDB" id="A0A7J4ITG2"/>
<evidence type="ECO:0000313" key="2">
    <source>
        <dbReference type="EMBL" id="HIH08793.1"/>
    </source>
</evidence>
<dbReference type="EMBL" id="DUFG01000027">
    <property type="protein sequence ID" value="HIH08793.1"/>
    <property type="molecule type" value="Genomic_DNA"/>
</dbReference>
<reference evidence="3" key="2">
    <citation type="submission" date="2021-03" db="EMBL/GenBank/DDBJ databases">
        <authorList>
            <person name="Jaffe A."/>
        </authorList>
    </citation>
    <scope>NUCLEOTIDE SEQUENCE</scope>
    <source>
        <strain evidence="3">RIFCSPHIGHO2_01_FULL_GW2011_AR10_43_9</strain>
    </source>
</reference>
<dbReference type="GO" id="GO:0003677">
    <property type="term" value="F:DNA binding"/>
    <property type="evidence" value="ECO:0007669"/>
    <property type="project" value="InterPro"/>
</dbReference>
<evidence type="ECO:0000259" key="1">
    <source>
        <dbReference type="Pfam" id="PF01261"/>
    </source>
</evidence>
<dbReference type="GO" id="GO:0008270">
    <property type="term" value="F:zinc ion binding"/>
    <property type="evidence" value="ECO:0007669"/>
    <property type="project" value="InterPro"/>
</dbReference>
<accession>A0A7J4ITG2</accession>
<dbReference type="InterPro" id="IPR013022">
    <property type="entry name" value="Xyl_isomerase-like_TIM-brl"/>
</dbReference>
<comment type="caution">
    <text evidence="2">The sequence shown here is derived from an EMBL/GenBank/DDBJ whole genome shotgun (WGS) entry which is preliminary data.</text>
</comment>
<dbReference type="GO" id="GO:0006284">
    <property type="term" value="P:base-excision repair"/>
    <property type="evidence" value="ECO:0007669"/>
    <property type="project" value="TreeGrafter"/>
</dbReference>
<dbReference type="FunFam" id="3.20.20.150:FF:000017">
    <property type="entry name" value="Endonuclease IV related protein"/>
    <property type="match status" value="1"/>
</dbReference>
<dbReference type="SUPFAM" id="SSF51658">
    <property type="entry name" value="Xylose isomerase-like"/>
    <property type="match status" value="1"/>
</dbReference>